<proteinExistence type="predicted"/>
<dbReference type="Pfam" id="PF00059">
    <property type="entry name" value="Lectin_C"/>
    <property type="match status" value="1"/>
</dbReference>
<dbReference type="InterPro" id="IPR016187">
    <property type="entry name" value="CTDL_fold"/>
</dbReference>
<dbReference type="OrthoDB" id="6154520at2759"/>
<evidence type="ECO:0000259" key="3">
    <source>
        <dbReference type="PROSITE" id="PS50041"/>
    </source>
</evidence>
<accession>A0A6J8EQG8</accession>
<keyword evidence="1" id="KW-1015">Disulfide bond</keyword>
<dbReference type="InterPro" id="IPR018378">
    <property type="entry name" value="C-type_lectin_CS"/>
</dbReference>
<evidence type="ECO:0000313" key="5">
    <source>
        <dbReference type="Proteomes" id="UP000507470"/>
    </source>
</evidence>
<dbReference type="PANTHER" id="PTHR22803">
    <property type="entry name" value="MANNOSE, PHOSPHOLIPASE, LECTIN RECEPTOR RELATED"/>
    <property type="match status" value="1"/>
</dbReference>
<dbReference type="SMART" id="SM00034">
    <property type="entry name" value="CLECT"/>
    <property type="match status" value="1"/>
</dbReference>
<feature type="domain" description="C-type lectin" evidence="3">
    <location>
        <begin position="75"/>
        <end position="192"/>
    </location>
</feature>
<organism evidence="4 5">
    <name type="scientific">Mytilus coruscus</name>
    <name type="common">Sea mussel</name>
    <dbReference type="NCBI Taxonomy" id="42192"/>
    <lineage>
        <taxon>Eukaryota</taxon>
        <taxon>Metazoa</taxon>
        <taxon>Spiralia</taxon>
        <taxon>Lophotrochozoa</taxon>
        <taxon>Mollusca</taxon>
        <taxon>Bivalvia</taxon>
        <taxon>Autobranchia</taxon>
        <taxon>Pteriomorphia</taxon>
        <taxon>Mytilida</taxon>
        <taxon>Mytiloidea</taxon>
        <taxon>Mytilidae</taxon>
        <taxon>Mytilinae</taxon>
        <taxon>Mytilus</taxon>
    </lineage>
</organism>
<name>A0A6J8EQG8_MYTCO</name>
<evidence type="ECO:0000256" key="2">
    <source>
        <dbReference type="SAM" id="Coils"/>
    </source>
</evidence>
<feature type="coiled-coil region" evidence="2">
    <location>
        <begin position="39"/>
        <end position="66"/>
    </location>
</feature>
<gene>
    <name evidence="4" type="ORF">MCOR_54047</name>
</gene>
<protein>
    <recommendedName>
        <fullName evidence="3">C-type lectin domain-containing protein</fullName>
    </recommendedName>
</protein>
<dbReference type="InterPro" id="IPR001304">
    <property type="entry name" value="C-type_lectin-like"/>
</dbReference>
<evidence type="ECO:0000313" key="4">
    <source>
        <dbReference type="EMBL" id="CAC5421972.1"/>
    </source>
</evidence>
<dbReference type="SUPFAM" id="SSF56436">
    <property type="entry name" value="C-type lectin-like"/>
    <property type="match status" value="1"/>
</dbReference>
<keyword evidence="5" id="KW-1185">Reference proteome</keyword>
<dbReference type="InterPro" id="IPR016186">
    <property type="entry name" value="C-type_lectin-like/link_sf"/>
</dbReference>
<dbReference type="InterPro" id="IPR050111">
    <property type="entry name" value="C-type_lectin/snaclec_domain"/>
</dbReference>
<dbReference type="CDD" id="cd00037">
    <property type="entry name" value="CLECT"/>
    <property type="match status" value="1"/>
</dbReference>
<dbReference type="EMBL" id="CACVKT020009468">
    <property type="protein sequence ID" value="CAC5421972.1"/>
    <property type="molecule type" value="Genomic_DNA"/>
</dbReference>
<keyword evidence="2" id="KW-0175">Coiled coil</keyword>
<dbReference type="PROSITE" id="PS50041">
    <property type="entry name" value="C_TYPE_LECTIN_2"/>
    <property type="match status" value="1"/>
</dbReference>
<dbReference type="Gene3D" id="3.10.100.10">
    <property type="entry name" value="Mannose-Binding Protein A, subunit A"/>
    <property type="match status" value="1"/>
</dbReference>
<sequence length="195" mass="22700">MIIKQLDRTETRLNKVQSLSNQNHISINNINGKLEKDKVTQLKSLVNGIQKKMRNMKSEIDDLKKRTCPQDWMLFMGHCYLFVYKKAIWSNAKNECQQKGGYLVKVESVAENLWLISALKAEVWIGLNDIQTEGQWRWTSDNTGISFSYWQSHQPNSGRRENCVHYCKTGCGRNAYGWNDLPCSRPQGYICEKQF</sequence>
<dbReference type="AlphaFoldDB" id="A0A6J8EQG8"/>
<dbReference type="Proteomes" id="UP000507470">
    <property type="component" value="Unassembled WGS sequence"/>
</dbReference>
<reference evidence="4 5" key="1">
    <citation type="submission" date="2020-06" db="EMBL/GenBank/DDBJ databases">
        <authorList>
            <person name="Li R."/>
            <person name="Bekaert M."/>
        </authorList>
    </citation>
    <scope>NUCLEOTIDE SEQUENCE [LARGE SCALE GENOMIC DNA]</scope>
    <source>
        <strain evidence="5">wild</strain>
    </source>
</reference>
<evidence type="ECO:0000256" key="1">
    <source>
        <dbReference type="ARBA" id="ARBA00023157"/>
    </source>
</evidence>
<dbReference type="PROSITE" id="PS00615">
    <property type="entry name" value="C_TYPE_LECTIN_1"/>
    <property type="match status" value="1"/>
</dbReference>